<evidence type="ECO:0008006" key="3">
    <source>
        <dbReference type="Google" id="ProtNLM"/>
    </source>
</evidence>
<accession>A0ABQ1IKL6</accession>
<dbReference type="Gene3D" id="2.130.10.10">
    <property type="entry name" value="YVTN repeat-like/Quinoprotein amine dehydrogenase"/>
    <property type="match status" value="2"/>
</dbReference>
<name>A0ABQ1IKL6_9PROT</name>
<keyword evidence="2" id="KW-1185">Reference proteome</keyword>
<dbReference type="RefSeq" id="WP_188578551.1">
    <property type="nucleotide sequence ID" value="NZ_BMDZ01000029.1"/>
</dbReference>
<protein>
    <recommendedName>
        <fullName evidence="3">WD40 repeat domain-containing protein</fullName>
    </recommendedName>
</protein>
<organism evidence="1 2">
    <name type="scientific">Tistrella bauzanensis</name>
    <dbReference type="NCBI Taxonomy" id="657419"/>
    <lineage>
        <taxon>Bacteria</taxon>
        <taxon>Pseudomonadati</taxon>
        <taxon>Pseudomonadota</taxon>
        <taxon>Alphaproteobacteria</taxon>
        <taxon>Geminicoccales</taxon>
        <taxon>Geminicoccaceae</taxon>
        <taxon>Tistrella</taxon>
    </lineage>
</organism>
<comment type="caution">
    <text evidence="1">The sequence shown here is derived from an EMBL/GenBank/DDBJ whole genome shotgun (WGS) entry which is preliminary data.</text>
</comment>
<sequence length="356" mass="37097">MATLLDAKPQPETYFTRVAERRRMEDLETPAVSLAFDRGGNSLAVALGDGSLRLFSRTDGFRLGRSVTAHKGQVLSMVPDIGAGAFLTGGDDGRVMSVSADGTASVLAELGRRWVEAVACTPTGGLRAAAAGKRVVLIDRKGAIVGDGDDHPRTVTGLDFHPKGKRLAVIHGDGATLWWAASFGRAPKRLAAEGQLIGGRMSPDGDWLVAATGDSTLNAWRLADGHKLRMAGYDAKVRSLDFTPNGRMLATSGSGNAIIWSFAGRNGPEGKAPTELPQPYGTGVTAVAWHPKSPTLMIGYDHGMLIAVPGAGTGAPVTDPCGSPLISIGISPDGDFMAGVTESGRLAVIDMRARST</sequence>
<proteinExistence type="predicted"/>
<reference evidence="2" key="1">
    <citation type="journal article" date="2019" name="Int. J. Syst. Evol. Microbiol.">
        <title>The Global Catalogue of Microorganisms (GCM) 10K type strain sequencing project: providing services to taxonomists for standard genome sequencing and annotation.</title>
        <authorList>
            <consortium name="The Broad Institute Genomics Platform"/>
            <consortium name="The Broad Institute Genome Sequencing Center for Infectious Disease"/>
            <person name="Wu L."/>
            <person name="Ma J."/>
        </authorList>
    </citation>
    <scope>NUCLEOTIDE SEQUENCE [LARGE SCALE GENOMIC DNA]</scope>
    <source>
        <strain evidence="2">CGMCC 1.10188</strain>
    </source>
</reference>
<dbReference type="EMBL" id="BMDZ01000029">
    <property type="protein sequence ID" value="GGB43753.1"/>
    <property type="molecule type" value="Genomic_DNA"/>
</dbReference>
<dbReference type="PANTHER" id="PTHR19879">
    <property type="entry name" value="TRANSCRIPTION INITIATION FACTOR TFIID"/>
    <property type="match status" value="1"/>
</dbReference>
<evidence type="ECO:0000313" key="1">
    <source>
        <dbReference type="EMBL" id="GGB43753.1"/>
    </source>
</evidence>
<dbReference type="InterPro" id="IPR015943">
    <property type="entry name" value="WD40/YVTN_repeat-like_dom_sf"/>
</dbReference>
<dbReference type="SUPFAM" id="SSF50998">
    <property type="entry name" value="Quinoprotein alcohol dehydrogenase-like"/>
    <property type="match status" value="1"/>
</dbReference>
<dbReference type="Proteomes" id="UP000603352">
    <property type="component" value="Unassembled WGS sequence"/>
</dbReference>
<evidence type="ECO:0000313" key="2">
    <source>
        <dbReference type="Proteomes" id="UP000603352"/>
    </source>
</evidence>
<gene>
    <name evidence="1" type="ORF">GCM10011505_26340</name>
</gene>
<dbReference type="PANTHER" id="PTHR19879:SF1">
    <property type="entry name" value="CANNONBALL-RELATED"/>
    <property type="match status" value="1"/>
</dbReference>
<dbReference type="InterPro" id="IPR011047">
    <property type="entry name" value="Quinoprotein_ADH-like_sf"/>
</dbReference>
<dbReference type="Pfam" id="PF00400">
    <property type="entry name" value="WD40"/>
    <property type="match status" value="1"/>
</dbReference>
<dbReference type="SMART" id="SM00320">
    <property type="entry name" value="WD40"/>
    <property type="match status" value="7"/>
</dbReference>
<dbReference type="InterPro" id="IPR001680">
    <property type="entry name" value="WD40_rpt"/>
</dbReference>